<dbReference type="CDD" id="cd00564">
    <property type="entry name" value="TMP_TenI"/>
    <property type="match status" value="1"/>
</dbReference>
<dbReference type="GO" id="GO:0005737">
    <property type="term" value="C:cytoplasm"/>
    <property type="evidence" value="ECO:0007669"/>
    <property type="project" value="TreeGrafter"/>
</dbReference>
<dbReference type="InterPro" id="IPR036206">
    <property type="entry name" value="ThiamineP_synth_sf"/>
</dbReference>
<evidence type="ECO:0000259" key="3">
    <source>
        <dbReference type="Pfam" id="PF02581"/>
    </source>
</evidence>
<comment type="caution">
    <text evidence="4">The sequence shown here is derived from an EMBL/GenBank/DDBJ whole genome shotgun (WGS) entry which is preliminary data.</text>
</comment>
<name>X1FM88_9ZZZZ</name>
<dbReference type="PANTHER" id="PTHR20857">
    <property type="entry name" value="THIAMINE-PHOSPHATE PYROPHOSPHORYLASE"/>
    <property type="match status" value="1"/>
</dbReference>
<dbReference type="GO" id="GO:0009228">
    <property type="term" value="P:thiamine biosynthetic process"/>
    <property type="evidence" value="ECO:0007669"/>
    <property type="project" value="UniProtKB-KW"/>
</dbReference>
<dbReference type="Pfam" id="PF02581">
    <property type="entry name" value="TMP-TENI"/>
    <property type="match status" value="1"/>
</dbReference>
<dbReference type="AlphaFoldDB" id="X1FM88"/>
<dbReference type="EMBL" id="BARU01004594">
    <property type="protein sequence ID" value="GAH21893.1"/>
    <property type="molecule type" value="Genomic_DNA"/>
</dbReference>
<comment type="pathway">
    <text evidence="1">Cofactor biosynthesis; thiamine diphosphate biosynthesis.</text>
</comment>
<dbReference type="InterPro" id="IPR013785">
    <property type="entry name" value="Aldolase_TIM"/>
</dbReference>
<feature type="domain" description="Thiamine phosphate synthase/TenI" evidence="3">
    <location>
        <begin position="2"/>
        <end position="70"/>
    </location>
</feature>
<dbReference type="PANTHER" id="PTHR20857:SF15">
    <property type="entry name" value="THIAMINE-PHOSPHATE SYNTHASE"/>
    <property type="match status" value="1"/>
</dbReference>
<dbReference type="SUPFAM" id="SSF51391">
    <property type="entry name" value="Thiamin phosphate synthase"/>
    <property type="match status" value="1"/>
</dbReference>
<accession>X1FM88</accession>
<reference evidence="4" key="1">
    <citation type="journal article" date="2014" name="Front. Microbiol.">
        <title>High frequency of phylogenetically diverse reductive dehalogenase-homologous genes in deep subseafloor sedimentary metagenomes.</title>
        <authorList>
            <person name="Kawai M."/>
            <person name="Futagami T."/>
            <person name="Toyoda A."/>
            <person name="Takaki Y."/>
            <person name="Nishi S."/>
            <person name="Hori S."/>
            <person name="Arai W."/>
            <person name="Tsubouchi T."/>
            <person name="Morono Y."/>
            <person name="Uchiyama I."/>
            <person name="Ito T."/>
            <person name="Fujiyama A."/>
            <person name="Inagaki F."/>
            <person name="Takami H."/>
        </authorList>
    </citation>
    <scope>NUCLEOTIDE SEQUENCE</scope>
    <source>
        <strain evidence="4">Expedition CK06-06</strain>
    </source>
</reference>
<sequence>ERPSYVSLGPVFATKIKPTAEPVGLEYVRQGTGELADTGIGNVAIGGITLDNVEEVLKAGAGAIAVCAAVTEAADPTAVCRALKQKISAFNKE</sequence>
<organism evidence="4">
    <name type="scientific">marine sediment metagenome</name>
    <dbReference type="NCBI Taxonomy" id="412755"/>
    <lineage>
        <taxon>unclassified sequences</taxon>
        <taxon>metagenomes</taxon>
        <taxon>ecological metagenomes</taxon>
    </lineage>
</organism>
<proteinExistence type="predicted"/>
<protein>
    <recommendedName>
        <fullName evidence="3">Thiamine phosphate synthase/TenI domain-containing protein</fullName>
    </recommendedName>
</protein>
<gene>
    <name evidence="4" type="ORF">S03H2_09151</name>
</gene>
<dbReference type="Gene3D" id="3.20.20.70">
    <property type="entry name" value="Aldolase class I"/>
    <property type="match status" value="1"/>
</dbReference>
<evidence type="ECO:0000313" key="4">
    <source>
        <dbReference type="EMBL" id="GAH21893.1"/>
    </source>
</evidence>
<evidence type="ECO:0000256" key="2">
    <source>
        <dbReference type="ARBA" id="ARBA00022977"/>
    </source>
</evidence>
<dbReference type="GO" id="GO:0004789">
    <property type="term" value="F:thiamine-phosphate diphosphorylase activity"/>
    <property type="evidence" value="ECO:0007669"/>
    <property type="project" value="TreeGrafter"/>
</dbReference>
<evidence type="ECO:0000256" key="1">
    <source>
        <dbReference type="ARBA" id="ARBA00004948"/>
    </source>
</evidence>
<feature type="non-terminal residue" evidence="4">
    <location>
        <position position="1"/>
    </location>
</feature>
<keyword evidence="2" id="KW-0784">Thiamine biosynthesis</keyword>
<dbReference type="InterPro" id="IPR022998">
    <property type="entry name" value="ThiamineP_synth_TenI"/>
</dbReference>